<feature type="region of interest" description="Disordered" evidence="1">
    <location>
        <begin position="14"/>
        <end position="34"/>
    </location>
</feature>
<keyword evidence="3" id="KW-1185">Reference proteome</keyword>
<reference evidence="2" key="1">
    <citation type="submission" date="2021-02" db="EMBL/GenBank/DDBJ databases">
        <title>Comparative genomics reveals that relaxation of natural selection precedes convergent phenotypic evolution of cavefish.</title>
        <authorList>
            <person name="Peng Z."/>
        </authorList>
    </citation>
    <scope>NUCLEOTIDE SEQUENCE</scope>
    <source>
        <tissue evidence="2">Muscle</tissue>
    </source>
</reference>
<comment type="caution">
    <text evidence="2">The sequence shown here is derived from an EMBL/GenBank/DDBJ whole genome shotgun (WGS) entry which is preliminary data.</text>
</comment>
<evidence type="ECO:0000313" key="3">
    <source>
        <dbReference type="Proteomes" id="UP001059041"/>
    </source>
</evidence>
<proteinExistence type="predicted"/>
<accession>A0A9W8C5L6</accession>
<feature type="compositionally biased region" description="Polar residues" evidence="1">
    <location>
        <begin position="23"/>
        <end position="34"/>
    </location>
</feature>
<gene>
    <name evidence="2" type="ORF">IRJ41_013991</name>
</gene>
<organism evidence="2 3">
    <name type="scientific">Triplophysa rosa</name>
    <name type="common">Cave loach</name>
    <dbReference type="NCBI Taxonomy" id="992332"/>
    <lineage>
        <taxon>Eukaryota</taxon>
        <taxon>Metazoa</taxon>
        <taxon>Chordata</taxon>
        <taxon>Craniata</taxon>
        <taxon>Vertebrata</taxon>
        <taxon>Euteleostomi</taxon>
        <taxon>Actinopterygii</taxon>
        <taxon>Neopterygii</taxon>
        <taxon>Teleostei</taxon>
        <taxon>Ostariophysi</taxon>
        <taxon>Cypriniformes</taxon>
        <taxon>Nemacheilidae</taxon>
        <taxon>Triplophysa</taxon>
    </lineage>
</organism>
<dbReference type="Proteomes" id="UP001059041">
    <property type="component" value="Linkage Group LG7"/>
</dbReference>
<dbReference type="EMBL" id="JAFHDT010000007">
    <property type="protein sequence ID" value="KAI7808000.1"/>
    <property type="molecule type" value="Genomic_DNA"/>
</dbReference>
<protein>
    <submittedName>
        <fullName evidence="2">Uncharacterized protein</fullName>
    </submittedName>
</protein>
<sequence>MQLVQAFASGVSLRASAPHRADGNTNTSKSWQADTNEQLYRTDYLVTDHLADEN</sequence>
<dbReference type="AlphaFoldDB" id="A0A9W8C5L6"/>
<evidence type="ECO:0000313" key="2">
    <source>
        <dbReference type="EMBL" id="KAI7808000.1"/>
    </source>
</evidence>
<name>A0A9W8C5L6_TRIRA</name>
<evidence type="ECO:0000256" key="1">
    <source>
        <dbReference type="SAM" id="MobiDB-lite"/>
    </source>
</evidence>